<gene>
    <name evidence="1" type="ORF">JIN83_04645</name>
</gene>
<sequence>MNNEFATISEFLTAFAPEVSGRSSEAITPELRQKLEKMAAGELPEDEGRHLSREILANEHALSTLADLLHNNA</sequence>
<evidence type="ECO:0000313" key="1">
    <source>
        <dbReference type="EMBL" id="MBK1854232.1"/>
    </source>
</evidence>
<dbReference type="EMBL" id="JAENIG010000002">
    <property type="protein sequence ID" value="MBK1854232.1"/>
    <property type="molecule type" value="Genomic_DNA"/>
</dbReference>
<dbReference type="AlphaFoldDB" id="A0AAE2V7Q9"/>
<protein>
    <submittedName>
        <fullName evidence="1">Uncharacterized protein</fullName>
    </submittedName>
</protein>
<proteinExistence type="predicted"/>
<evidence type="ECO:0000313" key="2">
    <source>
        <dbReference type="Proteomes" id="UP000634206"/>
    </source>
</evidence>
<dbReference type="RefSeq" id="WP_309488837.1">
    <property type="nucleotide sequence ID" value="NZ_JAENIG010000002.1"/>
</dbReference>
<organism evidence="1 2">
    <name type="scientific">Oceaniferula flava</name>
    <dbReference type="NCBI Taxonomy" id="2800421"/>
    <lineage>
        <taxon>Bacteria</taxon>
        <taxon>Pseudomonadati</taxon>
        <taxon>Verrucomicrobiota</taxon>
        <taxon>Verrucomicrobiia</taxon>
        <taxon>Verrucomicrobiales</taxon>
        <taxon>Verrucomicrobiaceae</taxon>
        <taxon>Oceaniferula</taxon>
    </lineage>
</organism>
<accession>A0AAE2V7Q9</accession>
<name>A0AAE2V7Q9_9BACT</name>
<dbReference type="Proteomes" id="UP000634206">
    <property type="component" value="Unassembled WGS sequence"/>
</dbReference>
<comment type="caution">
    <text evidence="1">The sequence shown here is derived from an EMBL/GenBank/DDBJ whole genome shotgun (WGS) entry which is preliminary data.</text>
</comment>
<reference evidence="1" key="1">
    <citation type="submission" date="2021-01" db="EMBL/GenBank/DDBJ databases">
        <title>Modified the classification status of verrucomicrobia.</title>
        <authorList>
            <person name="Feng X."/>
        </authorList>
    </citation>
    <scope>NUCLEOTIDE SEQUENCE</scope>
    <source>
        <strain evidence="1">5K15</strain>
    </source>
</reference>
<keyword evidence="2" id="KW-1185">Reference proteome</keyword>